<accession>A0ABR3IWP3</accession>
<sequence>MSAKGHLRRTASLNLPHLPTELWIKILHSAIESQDEEADLKRLRYNIRLSELDKPLRKSLAAGTRIVRVCQQWAAIATPFLYETVFITRKRDLSSLVFTLEKTKVMASKNRTERLPFGTFVKRLVFIRADNRYVLDHKLLARLILCMPNLEAAHFWGLQTSFRIAGSFPDSIREALQTTCAQSLRLLNIEYPTTMDVGNWRQFVLNMPNLCRVQSVVMYEDLGRECSTALPPMPNLQMLHLHSAEAEFYRDDDGVRFPALRELTWTPIFLDPDVATFLSRYGSRVTRINLTVEAQAIHEDVLTSNLQPIALHCNNLTQLTLQFEDWESIAYVMQTLCIVIPPVKRITLRCEQLQASSKVYRHLSDALIGYKFPASLRAIQFIEGRGLVDFRYCHPRIFAQLVQGLGSKQIEVQDAFGESIQG</sequence>
<keyword evidence="2" id="KW-1185">Reference proteome</keyword>
<evidence type="ECO:0008006" key="3">
    <source>
        <dbReference type="Google" id="ProtNLM"/>
    </source>
</evidence>
<comment type="caution">
    <text evidence="1">The sequence shown here is derived from an EMBL/GenBank/DDBJ whole genome shotgun (WGS) entry which is preliminary data.</text>
</comment>
<dbReference type="Proteomes" id="UP001556367">
    <property type="component" value="Unassembled WGS sequence"/>
</dbReference>
<evidence type="ECO:0000313" key="1">
    <source>
        <dbReference type="EMBL" id="KAL0947672.1"/>
    </source>
</evidence>
<protein>
    <recommendedName>
        <fullName evidence="3">F-box domain-containing protein</fullName>
    </recommendedName>
</protein>
<proteinExistence type="predicted"/>
<name>A0ABR3IWP3_9AGAR</name>
<gene>
    <name evidence="1" type="ORF">HGRIS_013760</name>
</gene>
<dbReference type="EMBL" id="JASNQZ010000015">
    <property type="protein sequence ID" value="KAL0947672.1"/>
    <property type="molecule type" value="Genomic_DNA"/>
</dbReference>
<evidence type="ECO:0000313" key="2">
    <source>
        <dbReference type="Proteomes" id="UP001556367"/>
    </source>
</evidence>
<organism evidence="1 2">
    <name type="scientific">Hohenbuehelia grisea</name>
    <dbReference type="NCBI Taxonomy" id="104357"/>
    <lineage>
        <taxon>Eukaryota</taxon>
        <taxon>Fungi</taxon>
        <taxon>Dikarya</taxon>
        <taxon>Basidiomycota</taxon>
        <taxon>Agaricomycotina</taxon>
        <taxon>Agaricomycetes</taxon>
        <taxon>Agaricomycetidae</taxon>
        <taxon>Agaricales</taxon>
        <taxon>Pleurotineae</taxon>
        <taxon>Pleurotaceae</taxon>
        <taxon>Hohenbuehelia</taxon>
    </lineage>
</organism>
<reference evidence="2" key="1">
    <citation type="submission" date="2024-06" db="EMBL/GenBank/DDBJ databases">
        <title>Multi-omics analyses provide insights into the biosynthesis of the anticancer antibiotic pleurotin in Hohenbuehelia grisea.</title>
        <authorList>
            <person name="Weaver J.A."/>
            <person name="Alberti F."/>
        </authorList>
    </citation>
    <scope>NUCLEOTIDE SEQUENCE [LARGE SCALE GENOMIC DNA]</scope>
    <source>
        <strain evidence="2">T-177</strain>
    </source>
</reference>